<evidence type="ECO:0000256" key="1">
    <source>
        <dbReference type="SAM" id="SignalP"/>
    </source>
</evidence>
<protein>
    <recommendedName>
        <fullName evidence="4">Serine protease</fullName>
    </recommendedName>
</protein>
<dbReference type="RefSeq" id="WP_185676749.1">
    <property type="nucleotide sequence ID" value="NZ_JACHVB010000052.1"/>
</dbReference>
<dbReference type="InterPro" id="IPR009003">
    <property type="entry name" value="Peptidase_S1_PA"/>
</dbReference>
<organism evidence="2 3">
    <name type="scientific">Ruficoccus amylovorans</name>
    <dbReference type="NCBI Taxonomy" id="1804625"/>
    <lineage>
        <taxon>Bacteria</taxon>
        <taxon>Pseudomonadati</taxon>
        <taxon>Verrucomicrobiota</taxon>
        <taxon>Opitutia</taxon>
        <taxon>Puniceicoccales</taxon>
        <taxon>Cerasicoccaceae</taxon>
        <taxon>Ruficoccus</taxon>
    </lineage>
</organism>
<keyword evidence="3" id="KW-1185">Reference proteome</keyword>
<evidence type="ECO:0000313" key="3">
    <source>
        <dbReference type="Proteomes" id="UP000546464"/>
    </source>
</evidence>
<dbReference type="AlphaFoldDB" id="A0A842HHL3"/>
<keyword evidence="1" id="KW-0732">Signal</keyword>
<evidence type="ECO:0000313" key="2">
    <source>
        <dbReference type="EMBL" id="MBC2595819.1"/>
    </source>
</evidence>
<dbReference type="EMBL" id="JACHVB010000052">
    <property type="protein sequence ID" value="MBC2595819.1"/>
    <property type="molecule type" value="Genomic_DNA"/>
</dbReference>
<name>A0A842HHL3_9BACT</name>
<feature type="chain" id="PRO_5032833880" description="Serine protease" evidence="1">
    <location>
        <begin position="19"/>
        <end position="288"/>
    </location>
</feature>
<reference evidence="2 3" key="1">
    <citation type="submission" date="2020-07" db="EMBL/GenBank/DDBJ databases">
        <authorList>
            <person name="Feng X."/>
        </authorList>
    </citation>
    <scope>NUCLEOTIDE SEQUENCE [LARGE SCALE GENOMIC DNA]</scope>
    <source>
        <strain evidence="2 3">JCM31066</strain>
    </source>
</reference>
<dbReference type="SUPFAM" id="SSF50494">
    <property type="entry name" value="Trypsin-like serine proteases"/>
    <property type="match status" value="1"/>
</dbReference>
<evidence type="ECO:0008006" key="4">
    <source>
        <dbReference type="Google" id="ProtNLM"/>
    </source>
</evidence>
<accession>A0A842HHL3</accession>
<sequence length="288" mass="30884">MRAAVWCLLLWLSAVLPAAGLVNCGNPGGNRNCPTGENGEPADPGFAYVGFVGGATGVYLGNGWVLTARHLPARDVRIEDTVYPWDGASDYKFPNAELRLFRLSEWPDMPALPITSSTPKRGQLVVMVGVGRDCADQVTYWQVNRATEPWTWTEVPSREQADAAGILSHPASAKSWGTNRISGLTEHPKLGALIVTDFTEDPSIRTPYEAQAVSHDSGGAVFVEDEDGWKLAGIIATVTKLYPGQPGVEKSGKGTLQIGSGVFGNLTLAVNLAPYRHKILEITGLEAE</sequence>
<comment type="caution">
    <text evidence="2">The sequence shown here is derived from an EMBL/GenBank/DDBJ whole genome shotgun (WGS) entry which is preliminary data.</text>
</comment>
<proteinExistence type="predicted"/>
<feature type="signal peptide" evidence="1">
    <location>
        <begin position="1"/>
        <end position="18"/>
    </location>
</feature>
<gene>
    <name evidence="2" type="ORF">H5P28_16255</name>
</gene>
<dbReference type="Proteomes" id="UP000546464">
    <property type="component" value="Unassembled WGS sequence"/>
</dbReference>